<dbReference type="EC" id="7.2.2.8" evidence="3"/>
<keyword evidence="13" id="KW-0460">Magnesium</keyword>
<keyword evidence="15 22" id="KW-1133">Transmembrane helix</keyword>
<dbReference type="NCBIfam" id="TIGR01494">
    <property type="entry name" value="ATPase_P-type"/>
    <property type="match status" value="1"/>
</dbReference>
<dbReference type="SFLD" id="SFLDS00003">
    <property type="entry name" value="Haloacid_Dehalogenase"/>
    <property type="match status" value="1"/>
</dbReference>
<dbReference type="FunFam" id="3.30.70.100:FF:000001">
    <property type="entry name" value="ATPase copper transporting beta"/>
    <property type="match status" value="1"/>
</dbReference>
<feature type="transmembrane region" description="Helical" evidence="22">
    <location>
        <begin position="420"/>
        <end position="442"/>
    </location>
</feature>
<evidence type="ECO:0000256" key="20">
    <source>
        <dbReference type="ARBA" id="ARBA00033239"/>
    </source>
</evidence>
<dbReference type="InterPro" id="IPR008250">
    <property type="entry name" value="ATPase_P-typ_transduc_dom_A_sf"/>
</dbReference>
<dbReference type="InterPro" id="IPR044492">
    <property type="entry name" value="P_typ_ATPase_HD_dom"/>
</dbReference>
<evidence type="ECO:0000313" key="24">
    <source>
        <dbReference type="EMBL" id="SKC81158.1"/>
    </source>
</evidence>
<feature type="transmembrane region" description="Helical" evidence="22">
    <location>
        <begin position="264"/>
        <end position="283"/>
    </location>
</feature>
<reference evidence="24 25" key="1">
    <citation type="submission" date="2017-02" db="EMBL/GenBank/DDBJ databases">
        <authorList>
            <person name="Peterson S.W."/>
        </authorList>
    </citation>
    <scope>NUCLEOTIDE SEQUENCE [LARGE SCALE GENOMIC DNA]</scope>
    <source>
        <strain evidence="24 25">M1</strain>
    </source>
</reference>
<dbReference type="PRINTS" id="PR00943">
    <property type="entry name" value="CUATPASE"/>
</dbReference>
<keyword evidence="17" id="KW-0406">Ion transport</keyword>
<dbReference type="PROSITE" id="PS00154">
    <property type="entry name" value="ATPASE_E1_E2"/>
    <property type="match status" value="1"/>
</dbReference>
<dbReference type="GO" id="GO:0016887">
    <property type="term" value="F:ATP hydrolysis activity"/>
    <property type="evidence" value="ECO:0007669"/>
    <property type="project" value="InterPro"/>
</dbReference>
<feature type="transmembrane region" description="Helical" evidence="22">
    <location>
        <begin position="760"/>
        <end position="782"/>
    </location>
</feature>
<protein>
    <recommendedName>
        <fullName evidence="4">Copper-exporting P-type ATPase</fullName>
        <ecNumber evidence="3">7.2.2.8</ecNumber>
    </recommendedName>
    <alternativeName>
        <fullName evidence="19">Copper-exporting P-type ATPase A</fullName>
    </alternativeName>
    <alternativeName>
        <fullName evidence="20">Cu(+)-exporting ATPase</fullName>
    </alternativeName>
</protein>
<evidence type="ECO:0000313" key="25">
    <source>
        <dbReference type="Proteomes" id="UP000190285"/>
    </source>
</evidence>
<dbReference type="SUPFAM" id="SSF55008">
    <property type="entry name" value="HMA, heavy metal-associated domain"/>
    <property type="match status" value="2"/>
</dbReference>
<keyword evidence="5" id="KW-0813">Transport</keyword>
<feature type="transmembrane region" description="Helical" evidence="22">
    <location>
        <begin position="238"/>
        <end position="258"/>
    </location>
</feature>
<dbReference type="InterPro" id="IPR036163">
    <property type="entry name" value="HMA_dom_sf"/>
</dbReference>
<dbReference type="PROSITE" id="PS50846">
    <property type="entry name" value="HMA_2"/>
    <property type="match status" value="2"/>
</dbReference>
<dbReference type="AlphaFoldDB" id="A0A1T5M026"/>
<dbReference type="InterPro" id="IPR001757">
    <property type="entry name" value="P_typ_ATPase"/>
</dbReference>
<dbReference type="FunFam" id="3.40.50.1000:FF:000020">
    <property type="entry name" value="Probable cation-transporting P-type ATPase"/>
    <property type="match status" value="1"/>
</dbReference>
<dbReference type="GO" id="GO:0055070">
    <property type="term" value="P:copper ion homeostasis"/>
    <property type="evidence" value="ECO:0007669"/>
    <property type="project" value="TreeGrafter"/>
</dbReference>
<dbReference type="PANTHER" id="PTHR43520">
    <property type="entry name" value="ATP7, ISOFORM B"/>
    <property type="match status" value="1"/>
</dbReference>
<evidence type="ECO:0000256" key="13">
    <source>
        <dbReference type="ARBA" id="ARBA00022842"/>
    </source>
</evidence>
<evidence type="ECO:0000256" key="17">
    <source>
        <dbReference type="ARBA" id="ARBA00023065"/>
    </source>
</evidence>
<dbReference type="InterPro" id="IPR018303">
    <property type="entry name" value="ATPase_P-typ_P_site"/>
</dbReference>
<dbReference type="SFLD" id="SFLDF00027">
    <property type="entry name" value="p-type_atpase"/>
    <property type="match status" value="1"/>
</dbReference>
<evidence type="ECO:0000256" key="2">
    <source>
        <dbReference type="ARBA" id="ARBA00006024"/>
    </source>
</evidence>
<dbReference type="InterPro" id="IPR036412">
    <property type="entry name" value="HAD-like_sf"/>
</dbReference>
<organism evidence="24 25">
    <name type="scientific">Maledivibacter halophilus</name>
    <dbReference type="NCBI Taxonomy" id="36842"/>
    <lineage>
        <taxon>Bacteria</taxon>
        <taxon>Bacillati</taxon>
        <taxon>Bacillota</taxon>
        <taxon>Clostridia</taxon>
        <taxon>Peptostreptococcales</taxon>
        <taxon>Caminicellaceae</taxon>
        <taxon>Maledivibacter</taxon>
    </lineage>
</organism>
<evidence type="ECO:0000256" key="10">
    <source>
        <dbReference type="ARBA" id="ARBA00022741"/>
    </source>
</evidence>
<keyword evidence="25" id="KW-1185">Reference proteome</keyword>
<evidence type="ECO:0000256" key="7">
    <source>
        <dbReference type="ARBA" id="ARBA00022692"/>
    </source>
</evidence>
<dbReference type="RefSeq" id="WP_079493382.1">
    <property type="nucleotide sequence ID" value="NZ_FUZT01000009.1"/>
</dbReference>
<dbReference type="Gene3D" id="3.40.1110.10">
    <property type="entry name" value="Calcium-transporting ATPase, cytoplasmic domain N"/>
    <property type="match status" value="1"/>
</dbReference>
<keyword evidence="8 22" id="KW-0479">Metal-binding</keyword>
<keyword evidence="7 22" id="KW-0812">Transmembrane</keyword>
<dbReference type="InterPro" id="IPR023298">
    <property type="entry name" value="ATPase_P-typ_TM_dom_sf"/>
</dbReference>
<keyword evidence="6 22" id="KW-1003">Cell membrane</keyword>
<dbReference type="InterPro" id="IPR006121">
    <property type="entry name" value="HMA_dom"/>
</dbReference>
<gene>
    <name evidence="24" type="ORF">SAMN02194393_03559</name>
</gene>
<feature type="domain" description="HMA" evidence="23">
    <location>
        <begin position="3"/>
        <end position="69"/>
    </location>
</feature>
<keyword evidence="9" id="KW-0677">Repeat</keyword>
<feature type="transmembrane region" description="Helical" evidence="22">
    <location>
        <begin position="788"/>
        <end position="807"/>
    </location>
</feature>
<comment type="catalytic activity">
    <reaction evidence="21">
        <text>Cu(+)(in) + ATP + H2O = Cu(+)(out) + ADP + phosphate + H(+)</text>
        <dbReference type="Rhea" id="RHEA:25792"/>
        <dbReference type="ChEBI" id="CHEBI:15377"/>
        <dbReference type="ChEBI" id="CHEBI:15378"/>
        <dbReference type="ChEBI" id="CHEBI:30616"/>
        <dbReference type="ChEBI" id="CHEBI:43474"/>
        <dbReference type="ChEBI" id="CHEBI:49552"/>
        <dbReference type="ChEBI" id="CHEBI:456216"/>
        <dbReference type="EC" id="7.2.2.8"/>
    </reaction>
</comment>
<dbReference type="Proteomes" id="UP000190285">
    <property type="component" value="Unassembled WGS sequence"/>
</dbReference>
<dbReference type="SUPFAM" id="SSF81665">
    <property type="entry name" value="Calcium ATPase, transmembrane domain M"/>
    <property type="match status" value="1"/>
</dbReference>
<dbReference type="GO" id="GO:0005524">
    <property type="term" value="F:ATP binding"/>
    <property type="evidence" value="ECO:0007669"/>
    <property type="project" value="UniProtKB-UniRule"/>
</dbReference>
<feature type="transmembrane region" description="Helical" evidence="22">
    <location>
        <begin position="448"/>
        <end position="469"/>
    </location>
</feature>
<dbReference type="InterPro" id="IPR059000">
    <property type="entry name" value="ATPase_P-type_domA"/>
</dbReference>
<dbReference type="Gene3D" id="3.40.50.1000">
    <property type="entry name" value="HAD superfamily/HAD-like"/>
    <property type="match status" value="1"/>
</dbReference>
<dbReference type="NCBIfam" id="TIGR01525">
    <property type="entry name" value="ATPase-IB_hvy"/>
    <property type="match status" value="1"/>
</dbReference>
<dbReference type="CDD" id="cd02094">
    <property type="entry name" value="P-type_ATPase_Cu-like"/>
    <property type="match status" value="1"/>
</dbReference>
<evidence type="ECO:0000256" key="8">
    <source>
        <dbReference type="ARBA" id="ARBA00022723"/>
    </source>
</evidence>
<dbReference type="Pfam" id="PF00702">
    <property type="entry name" value="Hydrolase"/>
    <property type="match status" value="1"/>
</dbReference>
<evidence type="ECO:0000256" key="16">
    <source>
        <dbReference type="ARBA" id="ARBA00023008"/>
    </source>
</evidence>
<dbReference type="NCBIfam" id="TIGR00003">
    <property type="entry name" value="copper ion binding protein"/>
    <property type="match status" value="2"/>
</dbReference>
<comment type="similarity">
    <text evidence="2 22">Belongs to the cation transport ATPase (P-type) (TC 3.A.3) family. Type IB subfamily.</text>
</comment>
<evidence type="ECO:0000256" key="3">
    <source>
        <dbReference type="ARBA" id="ARBA00012517"/>
    </source>
</evidence>
<dbReference type="GO" id="GO:0043682">
    <property type="term" value="F:P-type divalent copper transporter activity"/>
    <property type="evidence" value="ECO:0007669"/>
    <property type="project" value="TreeGrafter"/>
</dbReference>
<keyword evidence="11" id="KW-0187">Copper transport</keyword>
<keyword evidence="18 22" id="KW-0472">Membrane</keyword>
<dbReference type="SUPFAM" id="SSF81653">
    <property type="entry name" value="Calcium ATPase, transduction domain A"/>
    <property type="match status" value="1"/>
</dbReference>
<dbReference type="STRING" id="36842.SAMN02194393_03559"/>
<proteinExistence type="inferred from homology"/>
<keyword evidence="10 22" id="KW-0547">Nucleotide-binding</keyword>
<evidence type="ECO:0000256" key="5">
    <source>
        <dbReference type="ARBA" id="ARBA00022448"/>
    </source>
</evidence>
<dbReference type="InterPro" id="IPR023299">
    <property type="entry name" value="ATPase_P-typ_cyto_dom_N"/>
</dbReference>
<accession>A0A1T5M026</accession>
<evidence type="ECO:0000256" key="21">
    <source>
        <dbReference type="ARBA" id="ARBA00049289"/>
    </source>
</evidence>
<dbReference type="InterPro" id="IPR006122">
    <property type="entry name" value="HMA_Cu_ion-bd"/>
</dbReference>
<dbReference type="FunFam" id="3.30.70.100:FF:000005">
    <property type="entry name" value="Copper-exporting P-type ATPase A"/>
    <property type="match status" value="1"/>
</dbReference>
<dbReference type="Gene3D" id="3.30.70.100">
    <property type="match status" value="2"/>
</dbReference>
<dbReference type="SFLD" id="SFLDG00002">
    <property type="entry name" value="C1.7:_P-type_atpase_like"/>
    <property type="match status" value="1"/>
</dbReference>
<dbReference type="OrthoDB" id="9813266at2"/>
<keyword evidence="14" id="KW-1278">Translocase</keyword>
<evidence type="ECO:0000256" key="12">
    <source>
        <dbReference type="ARBA" id="ARBA00022840"/>
    </source>
</evidence>
<evidence type="ECO:0000256" key="19">
    <source>
        <dbReference type="ARBA" id="ARBA00029719"/>
    </source>
</evidence>
<dbReference type="FunFam" id="2.70.150.10:FF:000002">
    <property type="entry name" value="Copper-transporting ATPase 1, putative"/>
    <property type="match status" value="1"/>
</dbReference>
<feature type="transmembrane region" description="Helical" evidence="22">
    <location>
        <begin position="166"/>
        <end position="186"/>
    </location>
</feature>
<dbReference type="NCBIfam" id="TIGR01511">
    <property type="entry name" value="ATPase-IB1_Cu"/>
    <property type="match status" value="1"/>
</dbReference>
<comment type="subcellular location">
    <subcellularLocation>
        <location evidence="1">Cell membrane</location>
        <topology evidence="1">Multi-pass membrane protein</topology>
    </subcellularLocation>
</comment>
<evidence type="ECO:0000256" key="1">
    <source>
        <dbReference type="ARBA" id="ARBA00004651"/>
    </source>
</evidence>
<evidence type="ECO:0000256" key="4">
    <source>
        <dbReference type="ARBA" id="ARBA00015102"/>
    </source>
</evidence>
<dbReference type="Gene3D" id="2.70.150.10">
    <property type="entry name" value="Calcium-transporting ATPase, cytoplasmic transduction domain A"/>
    <property type="match status" value="1"/>
</dbReference>
<evidence type="ECO:0000256" key="11">
    <source>
        <dbReference type="ARBA" id="ARBA00022796"/>
    </source>
</evidence>
<dbReference type="InterPro" id="IPR023214">
    <property type="entry name" value="HAD_sf"/>
</dbReference>
<evidence type="ECO:0000256" key="14">
    <source>
        <dbReference type="ARBA" id="ARBA00022967"/>
    </source>
</evidence>
<evidence type="ECO:0000256" key="15">
    <source>
        <dbReference type="ARBA" id="ARBA00022989"/>
    </source>
</evidence>
<evidence type="ECO:0000256" key="22">
    <source>
        <dbReference type="RuleBase" id="RU362081"/>
    </source>
</evidence>
<keyword evidence="12 22" id="KW-0067">ATP-binding</keyword>
<dbReference type="InterPro" id="IPR027256">
    <property type="entry name" value="P-typ_ATPase_IB"/>
</dbReference>
<dbReference type="Pfam" id="PF00403">
    <property type="entry name" value="HMA"/>
    <property type="match status" value="2"/>
</dbReference>
<evidence type="ECO:0000256" key="6">
    <source>
        <dbReference type="ARBA" id="ARBA00022475"/>
    </source>
</evidence>
<evidence type="ECO:0000256" key="9">
    <source>
        <dbReference type="ARBA" id="ARBA00022737"/>
    </source>
</evidence>
<dbReference type="GO" id="GO:0140581">
    <property type="term" value="F:P-type monovalent copper transporter activity"/>
    <property type="evidence" value="ECO:0007669"/>
    <property type="project" value="UniProtKB-EC"/>
</dbReference>
<dbReference type="PRINTS" id="PR00942">
    <property type="entry name" value="CUATPASEI"/>
</dbReference>
<evidence type="ECO:0000259" key="23">
    <source>
        <dbReference type="PROSITE" id="PS50846"/>
    </source>
</evidence>
<dbReference type="SUPFAM" id="SSF56784">
    <property type="entry name" value="HAD-like"/>
    <property type="match status" value="1"/>
</dbReference>
<feature type="transmembrane region" description="Helical" evidence="22">
    <location>
        <begin position="198"/>
        <end position="217"/>
    </location>
</feature>
<dbReference type="PANTHER" id="PTHR43520:SF8">
    <property type="entry name" value="P-TYPE CU(+) TRANSPORTER"/>
    <property type="match status" value="1"/>
</dbReference>
<dbReference type="EMBL" id="FUZT01000009">
    <property type="protein sequence ID" value="SKC81158.1"/>
    <property type="molecule type" value="Genomic_DNA"/>
</dbReference>
<keyword evidence="16" id="KW-0186">Copper</keyword>
<dbReference type="GO" id="GO:0005886">
    <property type="term" value="C:plasma membrane"/>
    <property type="evidence" value="ECO:0007669"/>
    <property type="project" value="UniProtKB-SubCell"/>
</dbReference>
<dbReference type="GO" id="GO:0005507">
    <property type="term" value="F:copper ion binding"/>
    <property type="evidence" value="ECO:0007669"/>
    <property type="project" value="InterPro"/>
</dbReference>
<dbReference type="CDD" id="cd00371">
    <property type="entry name" value="HMA"/>
    <property type="match status" value="2"/>
</dbReference>
<dbReference type="PRINTS" id="PR00119">
    <property type="entry name" value="CATATPASE"/>
</dbReference>
<evidence type="ECO:0000256" key="18">
    <source>
        <dbReference type="ARBA" id="ARBA00023136"/>
    </source>
</evidence>
<name>A0A1T5M026_9FIRM</name>
<feature type="domain" description="HMA" evidence="23">
    <location>
        <begin position="75"/>
        <end position="141"/>
    </location>
</feature>
<sequence>MHVKTTYRIDGMTCVACSAAVERVTKKIDGVSSVSVNLNMKKMQIEYDDEKVNRDKIFEKIEKAGFVPSEDIEEKKVTIPILGMECAACAKAVEKAIGKLEGILEVTVNGLANKAYVKYDVKKIRLSEIKRAIVKAGYEPKEIERNIDNEVEDSGRLEENRMWLRFRIAIGFVIPLLYVSMGHMIGLPIPKFIDPMTAPLNFAIAQFILLAPITIVGRHFYTRGFKTLFTGHPNMDSLIAVGTSAAILYGIVATYRIAIGEVHYVRDLYIESAGTIIALIMLGKSLEHRSKGKASEAIKKLMGLRPKEAVVLHGEEEIIIPIDEVEVGDIVLVKPGEKIPVDGRVIEGYSAVDESMISGESIPVEKKIGSHVVGASINKNGLLKVKTTKVGQETALAKIIELVEQAQGSKAPIAKLADIIAGYFVPTVITIAVLSGLAWYLATKDLELTLKVFISVLVIACPCALGLATPTAIMVGTGKGADEGILIKSGVALERAHKIDAIVFDKTGTITEGKPRVTDFITKGHDKLDILKWIASAEKGSEHPLGEAIVQRAQSENIGLSKVKNFGIISGQGIKAQVEQHDLLLGNEKMMSDFNIQGCDFEKGYELAAQGKTPMFISVDGKYVGIVAVADTVKSDSKSAIEHLKNMGIKVAMITGDHQKTAEAIAKQVDIDWVISEVLPEDKSREVKALQEKGYRVAMVGDGINDAPALAQADIGIAIGSGTDVAMESADIVLMKDSIVDVVKAIELSHATIRNIKQNLFWAFGYNTLGIPIAAGVLHIFGGPLLNPMIGAAAMSFSSVSVVSNALRLKNFKSTL</sequence>
<dbReference type="Pfam" id="PF00122">
    <property type="entry name" value="E1-E2_ATPase"/>
    <property type="match status" value="1"/>
</dbReference>